<comment type="subcellular location">
    <subcellularLocation>
        <location evidence="1">Membrane</location>
        <topology evidence="1">Multi-pass membrane protein</topology>
    </subcellularLocation>
</comment>
<keyword evidence="4 7" id="KW-0812">Transmembrane</keyword>
<comment type="caution">
    <text evidence="8">The sequence shown here is derived from an EMBL/GenBank/DDBJ whole genome shotgun (WGS) entry which is preliminary data.</text>
</comment>
<keyword evidence="3" id="KW-0813">Transport</keyword>
<evidence type="ECO:0000256" key="4">
    <source>
        <dbReference type="ARBA" id="ARBA00022692"/>
    </source>
</evidence>
<accession>A0A178XQJ3</accession>
<feature type="transmembrane region" description="Helical" evidence="7">
    <location>
        <begin position="153"/>
        <end position="170"/>
    </location>
</feature>
<dbReference type="Proteomes" id="UP000094025">
    <property type="component" value="Unassembled WGS sequence"/>
</dbReference>
<feature type="transmembrane region" description="Helical" evidence="7">
    <location>
        <begin position="176"/>
        <end position="197"/>
    </location>
</feature>
<protein>
    <submittedName>
        <fullName evidence="8">MFS transporter</fullName>
    </submittedName>
</protein>
<feature type="transmembrane region" description="Helical" evidence="7">
    <location>
        <begin position="87"/>
        <end position="105"/>
    </location>
</feature>
<evidence type="ECO:0000256" key="6">
    <source>
        <dbReference type="ARBA" id="ARBA00023136"/>
    </source>
</evidence>
<dbReference type="GO" id="GO:0022857">
    <property type="term" value="F:transmembrane transporter activity"/>
    <property type="evidence" value="ECO:0007669"/>
    <property type="project" value="InterPro"/>
</dbReference>
<dbReference type="RefSeq" id="WP_064244048.1">
    <property type="nucleotide sequence ID" value="NZ_LPUX01000064.1"/>
</dbReference>
<dbReference type="InterPro" id="IPR004752">
    <property type="entry name" value="AmpG_permease/AT-1"/>
</dbReference>
<feature type="transmembrane region" description="Helical" evidence="7">
    <location>
        <begin position="226"/>
        <end position="248"/>
    </location>
</feature>
<keyword evidence="5 7" id="KW-1133">Transmembrane helix</keyword>
<dbReference type="SUPFAM" id="SSF103473">
    <property type="entry name" value="MFS general substrate transporter"/>
    <property type="match status" value="1"/>
</dbReference>
<dbReference type="Pfam" id="PF07690">
    <property type="entry name" value="MFS_1"/>
    <property type="match status" value="1"/>
</dbReference>
<dbReference type="OrthoDB" id="9787815at2"/>
<feature type="transmembrane region" description="Helical" evidence="7">
    <location>
        <begin position="111"/>
        <end position="132"/>
    </location>
</feature>
<dbReference type="AlphaFoldDB" id="A0A178XQJ3"/>
<dbReference type="PANTHER" id="PTHR12778:SF10">
    <property type="entry name" value="MAJOR FACILITATOR SUPERFAMILY DOMAIN-CONTAINING PROTEIN 3"/>
    <property type="match status" value="1"/>
</dbReference>
<proteinExistence type="inferred from homology"/>
<comment type="similarity">
    <text evidence="2">Belongs to the major facilitator superfamily.</text>
</comment>
<dbReference type="Gene3D" id="1.20.1250.20">
    <property type="entry name" value="MFS general substrate transporter like domains"/>
    <property type="match status" value="2"/>
</dbReference>
<dbReference type="InterPro" id="IPR011701">
    <property type="entry name" value="MFS"/>
</dbReference>
<feature type="transmembrane region" description="Helical" evidence="7">
    <location>
        <begin position="349"/>
        <end position="374"/>
    </location>
</feature>
<evidence type="ECO:0000256" key="2">
    <source>
        <dbReference type="ARBA" id="ARBA00008335"/>
    </source>
</evidence>
<evidence type="ECO:0000256" key="1">
    <source>
        <dbReference type="ARBA" id="ARBA00004141"/>
    </source>
</evidence>
<name>A0A178XQJ3_9HYPH</name>
<evidence type="ECO:0000256" key="3">
    <source>
        <dbReference type="ARBA" id="ARBA00022448"/>
    </source>
</evidence>
<evidence type="ECO:0000313" key="9">
    <source>
        <dbReference type="Proteomes" id="UP000094025"/>
    </source>
</evidence>
<evidence type="ECO:0000256" key="5">
    <source>
        <dbReference type="ARBA" id="ARBA00022989"/>
    </source>
</evidence>
<keyword evidence="9" id="KW-1185">Reference proteome</keyword>
<organism evidence="8 9">
    <name type="scientific">Sinorhizobium glycinis</name>
    <dbReference type="NCBI Taxonomy" id="1472378"/>
    <lineage>
        <taxon>Bacteria</taxon>
        <taxon>Pseudomonadati</taxon>
        <taxon>Pseudomonadota</taxon>
        <taxon>Alphaproteobacteria</taxon>
        <taxon>Hyphomicrobiales</taxon>
        <taxon>Rhizobiaceae</taxon>
        <taxon>Sinorhizobium/Ensifer group</taxon>
        <taxon>Sinorhizobium</taxon>
    </lineage>
</organism>
<feature type="transmembrane region" description="Helical" evidence="7">
    <location>
        <begin position="48"/>
        <end position="67"/>
    </location>
</feature>
<feature type="transmembrane region" description="Helical" evidence="7">
    <location>
        <begin position="380"/>
        <end position="401"/>
    </location>
</feature>
<evidence type="ECO:0000256" key="7">
    <source>
        <dbReference type="SAM" id="Phobius"/>
    </source>
</evidence>
<dbReference type="PANTHER" id="PTHR12778">
    <property type="entry name" value="SOLUTE CARRIER FAMILY 33 ACETYL-COA TRANSPORTER -RELATED"/>
    <property type="match status" value="1"/>
</dbReference>
<dbReference type="InterPro" id="IPR036259">
    <property type="entry name" value="MFS_trans_sf"/>
</dbReference>
<feature type="transmembrane region" description="Helical" evidence="7">
    <location>
        <begin position="312"/>
        <end position="337"/>
    </location>
</feature>
<feature type="transmembrane region" description="Helical" evidence="7">
    <location>
        <begin position="287"/>
        <end position="306"/>
    </location>
</feature>
<dbReference type="GO" id="GO:0016020">
    <property type="term" value="C:membrane"/>
    <property type="evidence" value="ECO:0007669"/>
    <property type="project" value="UniProtKB-SubCell"/>
</dbReference>
<reference evidence="8 9" key="1">
    <citation type="journal article" date="2016" name="Int. J. Syst. Evol. Microbiol.">
        <title>Ensifer glycinis sp. nov., an novel rhizobial species associated with Glycine spp.</title>
        <authorList>
            <person name="Yan H."/>
            <person name="Yan J."/>
            <person name="Sui X.H."/>
            <person name="Wang E.T."/>
            <person name="Chen W.X."/>
            <person name="Zhang X.X."/>
            <person name="Chen W.F."/>
        </authorList>
    </citation>
    <scope>NUCLEOTIDE SEQUENCE [LARGE SCALE GENOMIC DNA]</scope>
    <source>
        <strain evidence="8 9">CCBAU 23380</strain>
    </source>
</reference>
<dbReference type="STRING" id="1472378.AU381_20365"/>
<feature type="transmembrane region" description="Helical" evidence="7">
    <location>
        <begin position="254"/>
        <end position="275"/>
    </location>
</feature>
<evidence type="ECO:0000313" key="8">
    <source>
        <dbReference type="EMBL" id="OAP36825.1"/>
    </source>
</evidence>
<gene>
    <name evidence="8" type="ORF">AU381_20365</name>
</gene>
<keyword evidence="6 7" id="KW-0472">Membrane</keyword>
<feature type="transmembrane region" description="Helical" evidence="7">
    <location>
        <begin position="12"/>
        <end position="36"/>
    </location>
</feature>
<dbReference type="EMBL" id="LPUX01000064">
    <property type="protein sequence ID" value="OAP36825.1"/>
    <property type="molecule type" value="Genomic_DNA"/>
</dbReference>
<dbReference type="CDD" id="cd17485">
    <property type="entry name" value="MFS_MFSD3"/>
    <property type="match status" value="1"/>
</dbReference>
<sequence>MPARDASPARVSPAVVFVTVGGLYVAQSVIGGLTMLGLPAVLRNQGLPLDQIGLVYLTVLPWALKFLWSPYVERFRLPRVGRNRSRVIAAVGGSLCAAGLVAIGITGLSPLMPVLVALILVALVTSTVDIACDGYAVETLSKEHHGWGNTAQVGGSYLGSAVGAGLFLVLVDRYGWSPAVFSMAAVVFLLGLPFAFGPATRGAVETRPHTPSLVTALKRPAVRKGLVVAAIYVAAQKWGLSMLGPFLIDYGLDLATVGVLNGFGSMVVGLAGALTGGAAVRLFGANLVLTLAILLQTAMLLAFGFFDFGGSAPRAMVIGVAILSSSGVMALGFVALYSQFMGWSDPRQAGVDFTLFQCADSLVSMVGGVGAGWIAERFGYTAYFGIAAAICFAAAPAIYLLMRGRAGLATGAVSHG</sequence>